<dbReference type="STRING" id="1229727.Ga0080559_TMP2154"/>
<dbReference type="Pfam" id="PF02615">
    <property type="entry name" value="Ldh_2"/>
    <property type="match status" value="1"/>
</dbReference>
<dbReference type="PANTHER" id="PTHR11091:SF0">
    <property type="entry name" value="MALATE DEHYDROGENASE"/>
    <property type="match status" value="1"/>
</dbReference>
<dbReference type="GO" id="GO:0047125">
    <property type="term" value="F:delta1-piperideine-2-carboxylate reductase activity"/>
    <property type="evidence" value="ECO:0007669"/>
    <property type="project" value="UniProtKB-EC"/>
</dbReference>
<dbReference type="EMBL" id="CP014796">
    <property type="protein sequence ID" value="APX22950.1"/>
    <property type="molecule type" value="Genomic_DNA"/>
</dbReference>
<evidence type="ECO:0000313" key="3">
    <source>
        <dbReference type="EMBL" id="APX22950.1"/>
    </source>
</evidence>
<gene>
    <name evidence="3" type="ORF">Ga0080559_TMP2154</name>
</gene>
<dbReference type="InterPro" id="IPR043143">
    <property type="entry name" value="Mal/L-sulf/L-lact_DH-like_NADP"/>
</dbReference>
<name>A0A1U7D4E9_9RHOB</name>
<evidence type="ECO:0000256" key="1">
    <source>
        <dbReference type="ARBA" id="ARBA00006056"/>
    </source>
</evidence>
<reference evidence="3 4" key="1">
    <citation type="submission" date="2016-03" db="EMBL/GenBank/DDBJ databases">
        <title>Deep-sea bacteria in the southern Pacific.</title>
        <authorList>
            <person name="Tang K."/>
        </authorList>
    </citation>
    <scope>NUCLEOTIDE SEQUENCE [LARGE SCALE GENOMIC DNA]</scope>
    <source>
        <strain evidence="3 4">JLT2016</strain>
    </source>
</reference>
<dbReference type="InterPro" id="IPR003767">
    <property type="entry name" value="Malate/L-lactate_DH-like"/>
</dbReference>
<dbReference type="OrthoDB" id="9811519at2"/>
<sequence>MTEIRLPFSELVERLSAIFVKQGLPGRVASVLATNCATCQRDGALSHGVFRIPAYVSTLQSGWGSPAALPEIDPGEGALIRVDAHGGFAQVALEEAMPLLRERVRTQGVAALAIRNSQHFSAIWPDVEPFAEEGLMALSVVNSMAVVVPPGGKTPVFGTNPMAFACPREGQAPYVWDQASSALAHGDVQIAAREGRALEPGCGVDAEGQPTTDPEVVLNGGALLPFGGYKGASIAMTIEILAAAFTGGAFSTEVDWSDHPGAKIPLTGQFLLVADPAYGGATGFGARVAALSDTVRAAGQERLPGDRRHRVRAEALEKGVALTQADLDMLAEYL</sequence>
<dbReference type="Gene3D" id="1.10.1530.10">
    <property type="match status" value="1"/>
</dbReference>
<keyword evidence="4" id="KW-1185">Reference proteome</keyword>
<dbReference type="AlphaFoldDB" id="A0A1U7D4E9"/>
<dbReference type="InterPro" id="IPR043144">
    <property type="entry name" value="Mal/L-sulf/L-lact_DH-like_ah"/>
</dbReference>
<organism evidence="3 4">
    <name type="scientific">Salipiger profundus</name>
    <dbReference type="NCBI Taxonomy" id="1229727"/>
    <lineage>
        <taxon>Bacteria</taxon>
        <taxon>Pseudomonadati</taxon>
        <taxon>Pseudomonadota</taxon>
        <taxon>Alphaproteobacteria</taxon>
        <taxon>Rhodobacterales</taxon>
        <taxon>Roseobacteraceae</taxon>
        <taxon>Salipiger</taxon>
    </lineage>
</organism>
<dbReference type="InterPro" id="IPR036111">
    <property type="entry name" value="Mal/L-sulfo/L-lacto_DH-like_sf"/>
</dbReference>
<dbReference type="EC" id="1.5.1.21" evidence="3"/>
<keyword evidence="2 3" id="KW-0560">Oxidoreductase</keyword>
<comment type="similarity">
    <text evidence="1">Belongs to the LDH2/MDH2 oxidoreductase family.</text>
</comment>
<dbReference type="SUPFAM" id="SSF89733">
    <property type="entry name" value="L-sulfolactate dehydrogenase-like"/>
    <property type="match status" value="1"/>
</dbReference>
<evidence type="ECO:0000313" key="4">
    <source>
        <dbReference type="Proteomes" id="UP000186559"/>
    </source>
</evidence>
<evidence type="ECO:0000256" key="2">
    <source>
        <dbReference type="ARBA" id="ARBA00023002"/>
    </source>
</evidence>
<accession>A0A1U7D4E9</accession>
<dbReference type="Proteomes" id="UP000186559">
    <property type="component" value="Chromosome"/>
</dbReference>
<dbReference type="PANTHER" id="PTHR11091">
    <property type="entry name" value="OXIDOREDUCTASE-RELATED"/>
    <property type="match status" value="1"/>
</dbReference>
<dbReference type="RefSeq" id="WP_076623133.1">
    <property type="nucleotide sequence ID" value="NZ_BMEW01000005.1"/>
</dbReference>
<protein>
    <submittedName>
        <fullName evidence="3">Delta1-piperideine 2-carboxylate reductase</fullName>
        <ecNumber evidence="3">1.5.1.21</ecNumber>
    </submittedName>
</protein>
<dbReference type="Gene3D" id="3.30.1370.60">
    <property type="entry name" value="Hypothetical oxidoreductase yiak, domain 2"/>
    <property type="match status" value="1"/>
</dbReference>
<proteinExistence type="inferred from homology"/>
<dbReference type="KEGG" id="tpro:Ga0080559_TMP2154"/>